<comment type="caution">
    <text evidence="2">The sequence shown here is derived from an EMBL/GenBank/DDBJ whole genome shotgun (WGS) entry which is preliminary data.</text>
</comment>
<dbReference type="InterPro" id="IPR001466">
    <property type="entry name" value="Beta-lactam-related"/>
</dbReference>
<dbReference type="EC" id="3.-.-.-" evidence="2"/>
<evidence type="ECO:0000313" key="3">
    <source>
        <dbReference type="Proteomes" id="UP001364890"/>
    </source>
</evidence>
<dbReference type="EMBL" id="JBAWSY010000002">
    <property type="protein sequence ID" value="MEI4769174.1"/>
    <property type="molecule type" value="Genomic_DNA"/>
</dbReference>
<keyword evidence="2" id="KW-0378">Hydrolase</keyword>
<dbReference type="InterPro" id="IPR012338">
    <property type="entry name" value="Beta-lactam/transpept-like"/>
</dbReference>
<dbReference type="Pfam" id="PF00144">
    <property type="entry name" value="Beta-lactamase"/>
    <property type="match status" value="1"/>
</dbReference>
<evidence type="ECO:0000259" key="1">
    <source>
        <dbReference type="Pfam" id="PF00144"/>
    </source>
</evidence>
<dbReference type="GO" id="GO:0016787">
    <property type="term" value="F:hydrolase activity"/>
    <property type="evidence" value="ECO:0007669"/>
    <property type="project" value="UniProtKB-KW"/>
</dbReference>
<organism evidence="2 3">
    <name type="scientific">Psychrobacillus mangrovi</name>
    <dbReference type="NCBI Taxonomy" id="3117745"/>
    <lineage>
        <taxon>Bacteria</taxon>
        <taxon>Bacillati</taxon>
        <taxon>Bacillota</taxon>
        <taxon>Bacilli</taxon>
        <taxon>Bacillales</taxon>
        <taxon>Bacillaceae</taxon>
        <taxon>Psychrobacillus</taxon>
    </lineage>
</organism>
<name>A0ABU8F2D3_9BACI</name>
<dbReference type="SUPFAM" id="SSF56601">
    <property type="entry name" value="beta-lactamase/transpeptidase-like"/>
    <property type="match status" value="1"/>
</dbReference>
<evidence type="ECO:0000313" key="2">
    <source>
        <dbReference type="EMBL" id="MEI4769174.1"/>
    </source>
</evidence>
<keyword evidence="3" id="KW-1185">Reference proteome</keyword>
<dbReference type="InterPro" id="IPR050789">
    <property type="entry name" value="Diverse_Enzym_Activities"/>
</dbReference>
<dbReference type="PANTHER" id="PTHR43283">
    <property type="entry name" value="BETA-LACTAMASE-RELATED"/>
    <property type="match status" value="1"/>
</dbReference>
<dbReference type="Gene3D" id="3.40.710.10">
    <property type="entry name" value="DD-peptidase/beta-lactamase superfamily"/>
    <property type="match status" value="1"/>
</dbReference>
<feature type="domain" description="Beta-lactamase-related" evidence="1">
    <location>
        <begin position="18"/>
        <end position="289"/>
    </location>
</feature>
<dbReference type="RefSeq" id="WP_336496716.1">
    <property type="nucleotide sequence ID" value="NZ_JBAWSY010000002.1"/>
</dbReference>
<accession>A0ABU8F2D3</accession>
<sequence length="308" mass="36160">MIDFDYLKREIKKEKVTSFLVYQKGNSIFEYYKNNKQLEKLHKINSCTKSVLSILVGIALEKKYLTSIHLPVYSFFTELFKEQMDSRKLDITIYHLLTMTDGLDFPEFGEWNSFAPMVYHPNIMKFVLERPILHPVGTHMNYNSGCSHILSAILQKVTNMKTEEFANKYLFKPLGIHEFYWYEDKMKINKGADGLVLKATDMIKIGQLILQQGVYANKRIVSEDWIKTSTAPYFKTYDSIGFYGMHWWVNKLDEKNDFNYENTYYFALGFGGQYIVILPKEEMVIVITSEIYENSLLPLKIIQKNILI</sequence>
<dbReference type="Proteomes" id="UP001364890">
    <property type="component" value="Unassembled WGS sequence"/>
</dbReference>
<gene>
    <name evidence="2" type="ORF">WAX74_05790</name>
</gene>
<proteinExistence type="predicted"/>
<reference evidence="2 3" key="1">
    <citation type="submission" date="2024-01" db="EMBL/GenBank/DDBJ databases">
        <title>Seven novel Bacillus-like species.</title>
        <authorList>
            <person name="Liu G."/>
        </authorList>
    </citation>
    <scope>NUCLEOTIDE SEQUENCE [LARGE SCALE GENOMIC DNA]</scope>
    <source>
        <strain evidence="2 3">FJAT-51614</strain>
    </source>
</reference>
<protein>
    <submittedName>
        <fullName evidence="2">Serine hydrolase</fullName>
        <ecNumber evidence="2">3.-.-.-</ecNumber>
    </submittedName>
</protein>
<dbReference type="PANTHER" id="PTHR43283:SF7">
    <property type="entry name" value="BETA-LACTAMASE-RELATED DOMAIN-CONTAINING PROTEIN"/>
    <property type="match status" value="1"/>
</dbReference>